<protein>
    <recommendedName>
        <fullName evidence="3">RRM domain-containing protein</fullName>
    </recommendedName>
</protein>
<keyword evidence="5" id="KW-1185">Reference proteome</keyword>
<dbReference type="Proteomes" id="UP000886520">
    <property type="component" value="Chromosome 9"/>
</dbReference>
<feature type="compositionally biased region" description="Basic and acidic residues" evidence="2">
    <location>
        <begin position="537"/>
        <end position="552"/>
    </location>
</feature>
<reference evidence="4" key="1">
    <citation type="submission" date="2021-01" db="EMBL/GenBank/DDBJ databases">
        <title>Adiantum capillus-veneris genome.</title>
        <authorList>
            <person name="Fang Y."/>
            <person name="Liao Q."/>
        </authorList>
    </citation>
    <scope>NUCLEOTIDE SEQUENCE</scope>
    <source>
        <strain evidence="4">H3</strain>
        <tissue evidence="4">Leaf</tissue>
    </source>
</reference>
<dbReference type="OrthoDB" id="2017452at2759"/>
<proteinExistence type="predicted"/>
<evidence type="ECO:0000256" key="1">
    <source>
        <dbReference type="PROSITE-ProRule" id="PRU00176"/>
    </source>
</evidence>
<dbReference type="AlphaFoldDB" id="A0A9D4UVR4"/>
<gene>
    <name evidence="4" type="ORF">GOP47_0009181</name>
</gene>
<accession>A0A9D4UVR4</accession>
<feature type="domain" description="RRM" evidence="3">
    <location>
        <begin position="602"/>
        <end position="674"/>
    </location>
</feature>
<feature type="compositionally biased region" description="Basic and acidic residues" evidence="2">
    <location>
        <begin position="195"/>
        <end position="208"/>
    </location>
</feature>
<organism evidence="4 5">
    <name type="scientific">Adiantum capillus-veneris</name>
    <name type="common">Maidenhair fern</name>
    <dbReference type="NCBI Taxonomy" id="13818"/>
    <lineage>
        <taxon>Eukaryota</taxon>
        <taxon>Viridiplantae</taxon>
        <taxon>Streptophyta</taxon>
        <taxon>Embryophyta</taxon>
        <taxon>Tracheophyta</taxon>
        <taxon>Polypodiopsida</taxon>
        <taxon>Polypodiidae</taxon>
        <taxon>Polypodiales</taxon>
        <taxon>Pteridineae</taxon>
        <taxon>Pteridaceae</taxon>
        <taxon>Vittarioideae</taxon>
        <taxon>Adiantum</taxon>
    </lineage>
</organism>
<dbReference type="GO" id="GO:0003723">
    <property type="term" value="F:RNA binding"/>
    <property type="evidence" value="ECO:0007669"/>
    <property type="project" value="UniProtKB-UniRule"/>
</dbReference>
<evidence type="ECO:0000256" key="2">
    <source>
        <dbReference type="SAM" id="MobiDB-lite"/>
    </source>
</evidence>
<keyword evidence="1" id="KW-0694">RNA-binding</keyword>
<dbReference type="SMART" id="SM00360">
    <property type="entry name" value="RRM"/>
    <property type="match status" value="1"/>
</dbReference>
<dbReference type="Gene3D" id="3.30.70.330">
    <property type="match status" value="1"/>
</dbReference>
<dbReference type="SUPFAM" id="SSF54928">
    <property type="entry name" value="RNA-binding domain, RBD"/>
    <property type="match status" value="1"/>
</dbReference>
<feature type="region of interest" description="Disordered" evidence="2">
    <location>
        <begin position="130"/>
        <end position="208"/>
    </location>
</feature>
<dbReference type="InterPro" id="IPR012677">
    <property type="entry name" value="Nucleotide-bd_a/b_plait_sf"/>
</dbReference>
<dbReference type="EMBL" id="JABFUD020000009">
    <property type="protein sequence ID" value="KAI5075105.1"/>
    <property type="molecule type" value="Genomic_DNA"/>
</dbReference>
<comment type="caution">
    <text evidence="4">The sequence shown here is derived from an EMBL/GenBank/DDBJ whole genome shotgun (WGS) entry which is preliminary data.</text>
</comment>
<evidence type="ECO:0000259" key="3">
    <source>
        <dbReference type="PROSITE" id="PS50102"/>
    </source>
</evidence>
<feature type="region of interest" description="Disordered" evidence="2">
    <location>
        <begin position="517"/>
        <end position="560"/>
    </location>
</feature>
<evidence type="ECO:0000313" key="4">
    <source>
        <dbReference type="EMBL" id="KAI5075105.1"/>
    </source>
</evidence>
<feature type="compositionally biased region" description="Acidic residues" evidence="2">
    <location>
        <begin position="1"/>
        <end position="19"/>
    </location>
</feature>
<evidence type="ECO:0000313" key="5">
    <source>
        <dbReference type="Proteomes" id="UP000886520"/>
    </source>
</evidence>
<feature type="compositionally biased region" description="Basic and acidic residues" evidence="2">
    <location>
        <begin position="144"/>
        <end position="158"/>
    </location>
</feature>
<dbReference type="InterPro" id="IPR035979">
    <property type="entry name" value="RBD_domain_sf"/>
</dbReference>
<name>A0A9D4UVR4_ADICA</name>
<dbReference type="PROSITE" id="PS50102">
    <property type="entry name" value="RRM"/>
    <property type="match status" value="1"/>
</dbReference>
<feature type="region of interest" description="Disordered" evidence="2">
    <location>
        <begin position="1"/>
        <end position="26"/>
    </location>
</feature>
<dbReference type="CDD" id="cd00590">
    <property type="entry name" value="RRM_SF"/>
    <property type="match status" value="1"/>
</dbReference>
<sequence>MASDDELKDEELVDFEESSEPGGLDYIKPSALRAENILNEAKEREVEAAVALEPAEKDANGALQNQEAIVSTTAGLIHAVTIPENVFGVASCGSRRTGVVAQSINAESSCQGQPDCWSRKMEIAGIRRDANDTSGTAPGMHIDASGDHSETELAESRPRLVPSSKPDLEDGELDETAVPQNYALTAEEEVNDQISGREKKRKLESSGTERHIDGYFVKQVAETGDLAEKQHQSLGSDKAMEHFAGLAYAGGRGMGLRMIGLGQGSLAPGIMGPGRPLMPIGIGSLAQGLNPFGGLIQHGRPQVHLQEILAHEHLLRTHALQMVQETLANAMQSPLTRPLGAASFQPFVGYDFPGPRSHAPKHFPRSLPDLVMGPMGSFARGQRPNLPAGRSGVPSKVGGHADTSFYNGMGRQFGWPAGSGPSDAFKQGRGRGREFRTGLWGDVAESFGPMPGGLIPAGHPRAMMHSAAPLNLRHLNPDDTIYCQTSRVAIQAENDLLHNGFDARWKIEKERLLRNGLPNLRAPGNPMVRGNSSSGKESVKDNGKDGEIKPPRSLDSSKTGSLAARLGLPSQAQLAASSNPNSAEVPVASNVIKLHQPVRKSRILIVSGLPDDTPISTVVEVFEKLGKITDFKKSAKGDVFTISYSSETEAVTAKRNLHRSYIAGKQITVDYSYQ</sequence>
<dbReference type="InterPro" id="IPR000504">
    <property type="entry name" value="RRM_dom"/>
</dbReference>